<keyword evidence="3" id="KW-1185">Reference proteome</keyword>
<feature type="chain" id="PRO_5043654380" evidence="1">
    <location>
        <begin position="21"/>
        <end position="87"/>
    </location>
</feature>
<dbReference type="Proteomes" id="UP001458880">
    <property type="component" value="Unassembled WGS sequence"/>
</dbReference>
<proteinExistence type="predicted"/>
<dbReference type="AlphaFoldDB" id="A0AAW1LW92"/>
<evidence type="ECO:0000256" key="1">
    <source>
        <dbReference type="SAM" id="SignalP"/>
    </source>
</evidence>
<reference evidence="2 3" key="1">
    <citation type="journal article" date="2024" name="BMC Genomics">
        <title>De novo assembly and annotation of Popillia japonica's genome with initial clues to its potential as an invasive pest.</title>
        <authorList>
            <person name="Cucini C."/>
            <person name="Boschi S."/>
            <person name="Funari R."/>
            <person name="Cardaioli E."/>
            <person name="Iannotti N."/>
            <person name="Marturano G."/>
            <person name="Paoli F."/>
            <person name="Bruttini M."/>
            <person name="Carapelli A."/>
            <person name="Frati F."/>
            <person name="Nardi F."/>
        </authorList>
    </citation>
    <scope>NUCLEOTIDE SEQUENCE [LARGE SCALE GENOMIC DNA]</scope>
    <source>
        <strain evidence="2">DMR45628</strain>
    </source>
</reference>
<accession>A0AAW1LW92</accession>
<protein>
    <submittedName>
        <fullName evidence="2">Uncharacterized protein</fullName>
    </submittedName>
</protein>
<organism evidence="2 3">
    <name type="scientific">Popillia japonica</name>
    <name type="common">Japanese beetle</name>
    <dbReference type="NCBI Taxonomy" id="7064"/>
    <lineage>
        <taxon>Eukaryota</taxon>
        <taxon>Metazoa</taxon>
        <taxon>Ecdysozoa</taxon>
        <taxon>Arthropoda</taxon>
        <taxon>Hexapoda</taxon>
        <taxon>Insecta</taxon>
        <taxon>Pterygota</taxon>
        <taxon>Neoptera</taxon>
        <taxon>Endopterygota</taxon>
        <taxon>Coleoptera</taxon>
        <taxon>Polyphaga</taxon>
        <taxon>Scarabaeiformia</taxon>
        <taxon>Scarabaeidae</taxon>
        <taxon>Rutelinae</taxon>
        <taxon>Popillia</taxon>
    </lineage>
</organism>
<evidence type="ECO:0000313" key="3">
    <source>
        <dbReference type="Proteomes" id="UP001458880"/>
    </source>
</evidence>
<feature type="signal peptide" evidence="1">
    <location>
        <begin position="1"/>
        <end position="20"/>
    </location>
</feature>
<comment type="caution">
    <text evidence="2">The sequence shown here is derived from an EMBL/GenBank/DDBJ whole genome shotgun (WGS) entry which is preliminary data.</text>
</comment>
<dbReference type="EMBL" id="JASPKY010000092">
    <property type="protein sequence ID" value="KAK9738032.1"/>
    <property type="molecule type" value="Genomic_DNA"/>
</dbReference>
<sequence length="87" mass="9425">MTRCNAGLLLAASLLTTVHATLQLPNTSGIDGQLTANHGVDHFFSLWLVFNNEAVSMSGKFLHHTSNFDSSQYIFAASSRAELSPLM</sequence>
<name>A0AAW1LW92_POPJA</name>
<evidence type="ECO:0000313" key="2">
    <source>
        <dbReference type="EMBL" id="KAK9738032.1"/>
    </source>
</evidence>
<gene>
    <name evidence="2" type="ORF">QE152_g10213</name>
</gene>
<keyword evidence="1" id="KW-0732">Signal</keyword>